<evidence type="ECO:0008006" key="3">
    <source>
        <dbReference type="Google" id="ProtNLM"/>
    </source>
</evidence>
<dbReference type="Gene3D" id="2.60.120.620">
    <property type="entry name" value="q2cbj1_9rhob like domain"/>
    <property type="match status" value="1"/>
</dbReference>
<dbReference type="InterPro" id="IPR008775">
    <property type="entry name" value="Phytyl_CoA_dOase-like"/>
</dbReference>
<proteinExistence type="predicted"/>
<dbReference type="Pfam" id="PF05721">
    <property type="entry name" value="PhyH"/>
    <property type="match status" value="1"/>
</dbReference>
<sequence>MTEQDFQQHVIRIKLEGYTVLPGLLTNEECNQAKQQLDRLAEESPVSGGGLNNLFNKGRVFERIYQLPDLLRLIRYFLGQDAALSGANGSIKPPGTQAGGLHADGSSTGHNRALAEADDGRRITSHVLGLNVIFCISDFTRSNGATHLVPG</sequence>
<accession>A0A382RJZ6</accession>
<protein>
    <recommendedName>
        <fullName evidence="3">Phytanoyl-CoA dioxygenase</fullName>
    </recommendedName>
</protein>
<dbReference type="SUPFAM" id="SSF51197">
    <property type="entry name" value="Clavaminate synthase-like"/>
    <property type="match status" value="1"/>
</dbReference>
<name>A0A382RJZ6_9ZZZZ</name>
<evidence type="ECO:0000256" key="1">
    <source>
        <dbReference type="SAM" id="MobiDB-lite"/>
    </source>
</evidence>
<organism evidence="2">
    <name type="scientific">marine metagenome</name>
    <dbReference type="NCBI Taxonomy" id="408172"/>
    <lineage>
        <taxon>unclassified sequences</taxon>
        <taxon>metagenomes</taxon>
        <taxon>ecological metagenomes</taxon>
    </lineage>
</organism>
<evidence type="ECO:0000313" key="2">
    <source>
        <dbReference type="EMBL" id="SVC98009.1"/>
    </source>
</evidence>
<dbReference type="EMBL" id="UINC01122290">
    <property type="protein sequence ID" value="SVC98009.1"/>
    <property type="molecule type" value="Genomic_DNA"/>
</dbReference>
<dbReference type="AlphaFoldDB" id="A0A382RJZ6"/>
<feature type="non-terminal residue" evidence="2">
    <location>
        <position position="151"/>
    </location>
</feature>
<feature type="region of interest" description="Disordered" evidence="1">
    <location>
        <begin position="89"/>
        <end position="111"/>
    </location>
</feature>
<gene>
    <name evidence="2" type="ORF">METZ01_LOCUS350863</name>
</gene>
<reference evidence="2" key="1">
    <citation type="submission" date="2018-05" db="EMBL/GenBank/DDBJ databases">
        <authorList>
            <person name="Lanie J.A."/>
            <person name="Ng W.-L."/>
            <person name="Kazmierczak K.M."/>
            <person name="Andrzejewski T.M."/>
            <person name="Davidsen T.M."/>
            <person name="Wayne K.J."/>
            <person name="Tettelin H."/>
            <person name="Glass J.I."/>
            <person name="Rusch D."/>
            <person name="Podicherti R."/>
            <person name="Tsui H.-C.T."/>
            <person name="Winkler M.E."/>
        </authorList>
    </citation>
    <scope>NUCLEOTIDE SEQUENCE</scope>
</reference>